<dbReference type="AlphaFoldDB" id="A0A8C3G836"/>
<dbReference type="InterPro" id="IPR011256">
    <property type="entry name" value="Reg_factor_effector_dom_sf"/>
</dbReference>
<sequence length="214" mass="24611">RIYLSGLVGFLLVFTAEARVGNSSELNVCTETEQCLLFDLICKTDDYEVRHYDSVNWVSTDEKSWSMDYASIKAFRRLFGYIKRNNIKMTAPVTLKLSDKTSFFRTGIYTMSFLLPVEHQQSPIQPTDEKVFPDMKVYVRSYGGWMMSWTDRSQAKTLSSALDSVGAEYNGSFHYAVGYNSPMTLFKRHNEVWYVVQDEPVCGSSEERDMSHIS</sequence>
<dbReference type="Gene3D" id="3.20.80.10">
    <property type="entry name" value="Regulatory factor, effector binding domain"/>
    <property type="match status" value="1"/>
</dbReference>
<reference evidence="8" key="1">
    <citation type="submission" date="2025-08" db="UniProtKB">
        <authorList>
            <consortium name="Ensembl"/>
        </authorList>
    </citation>
    <scope>IDENTIFICATION</scope>
</reference>
<keyword evidence="7" id="KW-0732">Signal</keyword>
<name>A0A8C3G836_CYCLU</name>
<dbReference type="InterPro" id="IPR006917">
    <property type="entry name" value="SOUL_heme-bd"/>
</dbReference>
<comment type="similarity">
    <text evidence="2">Belongs to the HEBP family.</text>
</comment>
<dbReference type="Proteomes" id="UP000694565">
    <property type="component" value="Unplaced"/>
</dbReference>
<feature type="chain" id="PRO_5034336059" description="Heme-binding protein 1" evidence="7">
    <location>
        <begin position="19"/>
        <end position="214"/>
    </location>
</feature>
<evidence type="ECO:0000256" key="3">
    <source>
        <dbReference type="ARBA" id="ARBA00011245"/>
    </source>
</evidence>
<accession>A0A8C3G836</accession>
<evidence type="ECO:0000313" key="9">
    <source>
        <dbReference type="Proteomes" id="UP000694565"/>
    </source>
</evidence>
<dbReference type="Ensembl" id="ENSCLMT00005042635.1">
    <property type="protein sequence ID" value="ENSCLMP00005041122.1"/>
    <property type="gene ID" value="ENSCLMG00005019294.1"/>
</dbReference>
<proteinExistence type="inferred from homology"/>
<dbReference type="GO" id="GO:0020037">
    <property type="term" value="F:heme binding"/>
    <property type="evidence" value="ECO:0007669"/>
    <property type="project" value="TreeGrafter"/>
</dbReference>
<gene>
    <name evidence="8" type="primary">soul5</name>
</gene>
<keyword evidence="9" id="KW-1185">Reference proteome</keyword>
<keyword evidence="4" id="KW-0963">Cytoplasm</keyword>
<dbReference type="PANTHER" id="PTHR11220">
    <property type="entry name" value="HEME-BINDING PROTEIN-RELATED"/>
    <property type="match status" value="1"/>
</dbReference>
<evidence type="ECO:0000256" key="1">
    <source>
        <dbReference type="ARBA" id="ARBA00004496"/>
    </source>
</evidence>
<evidence type="ECO:0000256" key="5">
    <source>
        <dbReference type="ARBA" id="ARBA00037673"/>
    </source>
</evidence>
<comment type="subcellular location">
    <subcellularLocation>
        <location evidence="1">Cytoplasm</location>
    </subcellularLocation>
</comment>
<dbReference type="GO" id="GO:0005737">
    <property type="term" value="C:cytoplasm"/>
    <property type="evidence" value="ECO:0007669"/>
    <property type="project" value="UniProtKB-SubCell"/>
</dbReference>
<organism evidence="8 9">
    <name type="scientific">Cyclopterus lumpus</name>
    <name type="common">Lumpsucker</name>
    <dbReference type="NCBI Taxonomy" id="8103"/>
    <lineage>
        <taxon>Eukaryota</taxon>
        <taxon>Metazoa</taxon>
        <taxon>Chordata</taxon>
        <taxon>Craniata</taxon>
        <taxon>Vertebrata</taxon>
        <taxon>Euteleostomi</taxon>
        <taxon>Actinopterygii</taxon>
        <taxon>Neopterygii</taxon>
        <taxon>Teleostei</taxon>
        <taxon>Neoteleostei</taxon>
        <taxon>Acanthomorphata</taxon>
        <taxon>Eupercaria</taxon>
        <taxon>Perciformes</taxon>
        <taxon>Cottioidei</taxon>
        <taxon>Cottales</taxon>
        <taxon>Cyclopteridae</taxon>
        <taxon>Cyclopterus</taxon>
    </lineage>
</organism>
<reference evidence="8" key="2">
    <citation type="submission" date="2025-09" db="UniProtKB">
        <authorList>
            <consortium name="Ensembl"/>
        </authorList>
    </citation>
    <scope>IDENTIFICATION</scope>
</reference>
<dbReference type="Pfam" id="PF04832">
    <property type="entry name" value="SOUL"/>
    <property type="match status" value="1"/>
</dbReference>
<evidence type="ECO:0000256" key="2">
    <source>
        <dbReference type="ARBA" id="ARBA00009817"/>
    </source>
</evidence>
<evidence type="ECO:0000313" key="8">
    <source>
        <dbReference type="Ensembl" id="ENSCLMP00005041122.1"/>
    </source>
</evidence>
<dbReference type="PANTHER" id="PTHR11220:SF1">
    <property type="entry name" value="HEME-BINDING PROTEIN 2"/>
    <property type="match status" value="1"/>
</dbReference>
<comment type="subunit">
    <text evidence="3">Monomer.</text>
</comment>
<dbReference type="GeneTree" id="ENSGT00940000163377"/>
<evidence type="ECO:0000256" key="4">
    <source>
        <dbReference type="ARBA" id="ARBA00022490"/>
    </source>
</evidence>
<evidence type="ECO:0000256" key="6">
    <source>
        <dbReference type="ARBA" id="ARBA00040755"/>
    </source>
</evidence>
<evidence type="ECO:0000256" key="7">
    <source>
        <dbReference type="SAM" id="SignalP"/>
    </source>
</evidence>
<protein>
    <recommendedName>
        <fullName evidence="6">Heme-binding protein 1</fullName>
    </recommendedName>
</protein>
<comment type="function">
    <text evidence="5">May bind free porphyrinogens that may be present in the cell and thus facilitate removal of these potentially toxic compound. Binds with a high affinity to one molecule of heme or porphyrins. It binds metalloporphyrins, free porphyrins and N-methylprotoporphyrin with similar affinities.</text>
</comment>
<feature type="signal peptide" evidence="7">
    <location>
        <begin position="1"/>
        <end position="18"/>
    </location>
</feature>
<dbReference type="SUPFAM" id="SSF55136">
    <property type="entry name" value="Probable bacterial effector-binding domain"/>
    <property type="match status" value="1"/>
</dbReference>
<dbReference type="FunFam" id="3.20.80.10:FF:000003">
    <property type="entry name" value="Heme-binding protein 1"/>
    <property type="match status" value="1"/>
</dbReference>